<keyword evidence="15" id="KW-0511">Multifunctional enzyme</keyword>
<proteinExistence type="predicted"/>
<keyword evidence="14" id="KW-0456">Lyase</keyword>
<comment type="subcellular location">
    <subcellularLocation>
        <location evidence="3">Cytoplasm</location>
    </subcellularLocation>
</comment>
<comment type="catalytic activity">
    <reaction evidence="18">
        <text>prephenate + H(+) = 3-phenylpyruvate + CO2 + H2O</text>
        <dbReference type="Rhea" id="RHEA:21648"/>
        <dbReference type="ChEBI" id="CHEBI:15377"/>
        <dbReference type="ChEBI" id="CHEBI:15378"/>
        <dbReference type="ChEBI" id="CHEBI:16526"/>
        <dbReference type="ChEBI" id="CHEBI:18005"/>
        <dbReference type="ChEBI" id="CHEBI:29934"/>
        <dbReference type="EC" id="4.2.1.51"/>
    </reaction>
</comment>
<feature type="binding site" evidence="19">
    <location>
        <position position="80"/>
    </location>
    <ligand>
        <name>substrate</name>
    </ligand>
</feature>
<gene>
    <name evidence="24" type="ORF">IAB73_09115</name>
</gene>
<dbReference type="SUPFAM" id="SSF48600">
    <property type="entry name" value="Chorismate mutase II"/>
    <property type="match status" value="1"/>
</dbReference>
<evidence type="ECO:0000256" key="3">
    <source>
        <dbReference type="ARBA" id="ARBA00004496"/>
    </source>
</evidence>
<dbReference type="PROSITE" id="PS51671">
    <property type="entry name" value="ACT"/>
    <property type="match status" value="1"/>
</dbReference>
<comment type="pathway">
    <text evidence="4">Amino-acid biosynthesis; L-phenylalanine biosynthesis; phenylpyruvate from prephenate: step 1/1.</text>
</comment>
<dbReference type="GO" id="GO:0046417">
    <property type="term" value="P:chorismate metabolic process"/>
    <property type="evidence" value="ECO:0007669"/>
    <property type="project" value="InterPro"/>
</dbReference>
<evidence type="ECO:0000256" key="5">
    <source>
        <dbReference type="ARBA" id="ARBA00004817"/>
    </source>
</evidence>
<dbReference type="PROSITE" id="PS51171">
    <property type="entry name" value="PREPHENATE_DEHYDR_3"/>
    <property type="match status" value="1"/>
</dbReference>
<evidence type="ECO:0000256" key="18">
    <source>
        <dbReference type="ARBA" id="ARBA00047848"/>
    </source>
</evidence>
<evidence type="ECO:0000313" key="25">
    <source>
        <dbReference type="Proteomes" id="UP000886887"/>
    </source>
</evidence>
<dbReference type="CDD" id="cd04905">
    <property type="entry name" value="ACT_CM-PDT"/>
    <property type="match status" value="1"/>
</dbReference>
<feature type="binding site" evidence="19">
    <location>
        <position position="84"/>
    </location>
    <ligand>
        <name>substrate</name>
    </ligand>
</feature>
<evidence type="ECO:0000259" key="23">
    <source>
        <dbReference type="PROSITE" id="PS51671"/>
    </source>
</evidence>
<evidence type="ECO:0000256" key="2">
    <source>
        <dbReference type="ARBA" id="ARBA00002364"/>
    </source>
</evidence>
<dbReference type="CDD" id="cd13631">
    <property type="entry name" value="PBP2_Ct-PDT_like"/>
    <property type="match status" value="1"/>
</dbReference>
<dbReference type="PROSITE" id="PS51168">
    <property type="entry name" value="CHORISMATE_MUT_2"/>
    <property type="match status" value="1"/>
</dbReference>
<dbReference type="AlphaFoldDB" id="A0A9D1CQX2"/>
<dbReference type="Gene3D" id="3.40.190.10">
    <property type="entry name" value="Periplasmic binding protein-like II"/>
    <property type="match status" value="2"/>
</dbReference>
<comment type="function">
    <text evidence="2">Catalyzes the Claisen rearrangement of chorismate to prephenate and the decarboxylation/dehydration of prephenate to phenylpyruvate.</text>
</comment>
<evidence type="ECO:0000256" key="17">
    <source>
        <dbReference type="ARBA" id="ARBA00031520"/>
    </source>
</evidence>
<name>A0A9D1CQX2_9FIRM</name>
<keyword evidence="13" id="KW-0413">Isomerase</keyword>
<evidence type="ECO:0000256" key="6">
    <source>
        <dbReference type="ARBA" id="ARBA00013147"/>
    </source>
</evidence>
<dbReference type="PANTHER" id="PTHR21022:SF19">
    <property type="entry name" value="PREPHENATE DEHYDRATASE-RELATED"/>
    <property type="match status" value="1"/>
</dbReference>
<dbReference type="InterPro" id="IPR045865">
    <property type="entry name" value="ACT-like_dom_sf"/>
</dbReference>
<dbReference type="Pfam" id="PF00800">
    <property type="entry name" value="PDT"/>
    <property type="match status" value="1"/>
</dbReference>
<feature type="domain" description="ACT" evidence="23">
    <location>
        <begin position="285"/>
        <end position="362"/>
    </location>
</feature>
<dbReference type="GO" id="GO:0005737">
    <property type="term" value="C:cytoplasm"/>
    <property type="evidence" value="ECO:0007669"/>
    <property type="project" value="UniProtKB-SubCell"/>
</dbReference>
<dbReference type="Gene3D" id="1.20.59.10">
    <property type="entry name" value="Chorismate mutase"/>
    <property type="match status" value="1"/>
</dbReference>
<dbReference type="PANTHER" id="PTHR21022">
    <property type="entry name" value="PREPHENATE DEHYDRATASE P PROTEIN"/>
    <property type="match status" value="1"/>
</dbReference>
<keyword evidence="11" id="KW-0057">Aromatic amino acid biosynthesis</keyword>
<dbReference type="InterPro" id="IPR002701">
    <property type="entry name" value="CM_II_prokaryot"/>
</dbReference>
<dbReference type="SUPFAM" id="SSF55021">
    <property type="entry name" value="ACT-like"/>
    <property type="match status" value="1"/>
</dbReference>
<feature type="site" description="Essential for prephenate dehydratase activity" evidence="20">
    <location>
        <position position="265"/>
    </location>
</feature>
<dbReference type="GO" id="GO:0004664">
    <property type="term" value="F:prephenate dehydratase activity"/>
    <property type="evidence" value="ECO:0007669"/>
    <property type="project" value="UniProtKB-EC"/>
</dbReference>
<feature type="binding site" evidence="19">
    <location>
        <position position="46"/>
    </location>
    <ligand>
        <name>substrate</name>
    </ligand>
</feature>
<dbReference type="InterPro" id="IPR036979">
    <property type="entry name" value="CM_dom_sf"/>
</dbReference>
<dbReference type="InterPro" id="IPR036263">
    <property type="entry name" value="Chorismate_II_sf"/>
</dbReference>
<keyword evidence="12" id="KW-0584">Phenylalanine biosynthesis</keyword>
<dbReference type="SMART" id="SM00830">
    <property type="entry name" value="CM_2"/>
    <property type="match status" value="1"/>
</dbReference>
<evidence type="ECO:0000259" key="21">
    <source>
        <dbReference type="PROSITE" id="PS51168"/>
    </source>
</evidence>
<feature type="binding site" evidence="19">
    <location>
        <position position="26"/>
    </location>
    <ligand>
        <name>substrate</name>
    </ligand>
</feature>
<sequence length="369" mass="40633">MSEDLQALRAQIDAIDRDMVRLFETRMGVSGQVAAYKLERGLPVLDAAREEQVLDARAALAQADNGEDVRALYRQIMALSRARQQALMLQAGPQGAAYSGVPGAFAEEALIAYFGEARERIACRGFEQVFEAVASGRARYGVAPLENSSAGSVYDVYDLLGRYSLRIVGEQMVQVRHCLLGLPGARLEDVRRVYSHAQALMQCAAFLDAHPSWERAAQYNTAGSAQRVREEGDVHSAAIASRLAARRYGLEVLAADIHTFDGNTTRFAIVAGAREPFAPDADKATLTFTLRHERGTLHRALACFVALGMNLTHIESRPIPGMNWEYRFYVDVEGSVSERHMDVLREALSADCVECRVLGVYRSARGRHA</sequence>
<dbReference type="GO" id="GO:0004106">
    <property type="term" value="F:chorismate mutase activity"/>
    <property type="evidence" value="ECO:0007669"/>
    <property type="project" value="UniProtKB-EC"/>
</dbReference>
<evidence type="ECO:0000256" key="8">
    <source>
        <dbReference type="ARBA" id="ARBA00021872"/>
    </source>
</evidence>
<dbReference type="EC" id="4.2.1.51" evidence="6"/>
<accession>A0A9D1CQX2</accession>
<evidence type="ECO:0000256" key="15">
    <source>
        <dbReference type="ARBA" id="ARBA00023268"/>
    </source>
</evidence>
<dbReference type="Pfam" id="PF01817">
    <property type="entry name" value="CM_2"/>
    <property type="match status" value="1"/>
</dbReference>
<evidence type="ECO:0000256" key="20">
    <source>
        <dbReference type="PIRSR" id="PIRSR001500-2"/>
    </source>
</evidence>
<evidence type="ECO:0000259" key="22">
    <source>
        <dbReference type="PROSITE" id="PS51171"/>
    </source>
</evidence>
<evidence type="ECO:0000256" key="16">
    <source>
        <dbReference type="ARBA" id="ARBA00031175"/>
    </source>
</evidence>
<feature type="binding site" evidence="19">
    <location>
        <position position="50"/>
    </location>
    <ligand>
        <name>substrate</name>
    </ligand>
</feature>
<dbReference type="Proteomes" id="UP000886887">
    <property type="component" value="Unassembled WGS sequence"/>
</dbReference>
<evidence type="ECO:0000256" key="12">
    <source>
        <dbReference type="ARBA" id="ARBA00023222"/>
    </source>
</evidence>
<feature type="domain" description="Chorismate mutase" evidence="21">
    <location>
        <begin position="1"/>
        <end position="88"/>
    </location>
</feature>
<evidence type="ECO:0000256" key="9">
    <source>
        <dbReference type="ARBA" id="ARBA00022490"/>
    </source>
</evidence>
<comment type="pathway">
    <text evidence="5">Metabolic intermediate biosynthesis; prephenate biosynthesis; prephenate from chorismate: step 1/1.</text>
</comment>
<dbReference type="GO" id="GO:0009094">
    <property type="term" value="P:L-phenylalanine biosynthetic process"/>
    <property type="evidence" value="ECO:0007669"/>
    <property type="project" value="UniProtKB-KW"/>
</dbReference>
<dbReference type="InterPro" id="IPR008242">
    <property type="entry name" value="Chor_mutase/pphenate_deHydtase"/>
</dbReference>
<dbReference type="PIRSF" id="PIRSF001500">
    <property type="entry name" value="Chor_mut_pdt_Ppr"/>
    <property type="match status" value="1"/>
</dbReference>
<dbReference type="EMBL" id="DVFJ01000033">
    <property type="protein sequence ID" value="HIQ72351.1"/>
    <property type="molecule type" value="Genomic_DNA"/>
</dbReference>
<evidence type="ECO:0000256" key="7">
    <source>
        <dbReference type="ARBA" id="ARBA00014401"/>
    </source>
</evidence>
<evidence type="ECO:0000256" key="11">
    <source>
        <dbReference type="ARBA" id="ARBA00023141"/>
    </source>
</evidence>
<reference evidence="24" key="1">
    <citation type="submission" date="2020-10" db="EMBL/GenBank/DDBJ databases">
        <authorList>
            <person name="Gilroy R."/>
        </authorList>
    </citation>
    <scope>NUCLEOTIDE SEQUENCE</scope>
    <source>
        <strain evidence="24">ChiSxjej2B14-6234</strain>
    </source>
</reference>
<organism evidence="24 25">
    <name type="scientific">Candidatus Onthenecus intestinigallinarum</name>
    <dbReference type="NCBI Taxonomy" id="2840875"/>
    <lineage>
        <taxon>Bacteria</taxon>
        <taxon>Bacillati</taxon>
        <taxon>Bacillota</taxon>
        <taxon>Clostridia</taxon>
        <taxon>Eubacteriales</taxon>
        <taxon>Candidatus Onthenecus</taxon>
    </lineage>
</organism>
<keyword evidence="10" id="KW-0028">Amino-acid biosynthesis</keyword>
<feature type="binding site" evidence="19">
    <location>
        <position position="37"/>
    </location>
    <ligand>
        <name>substrate</name>
    </ligand>
</feature>
<evidence type="ECO:0000256" key="19">
    <source>
        <dbReference type="PIRSR" id="PIRSR001500-1"/>
    </source>
</evidence>
<evidence type="ECO:0000256" key="13">
    <source>
        <dbReference type="ARBA" id="ARBA00023235"/>
    </source>
</evidence>
<dbReference type="InterPro" id="IPR001086">
    <property type="entry name" value="Preph_deHydtase"/>
</dbReference>
<dbReference type="InterPro" id="IPR002912">
    <property type="entry name" value="ACT_dom"/>
</dbReference>
<dbReference type="SUPFAM" id="SSF53850">
    <property type="entry name" value="Periplasmic binding protein-like II"/>
    <property type="match status" value="1"/>
</dbReference>
<dbReference type="Gene3D" id="3.30.70.260">
    <property type="match status" value="1"/>
</dbReference>
<evidence type="ECO:0000256" key="1">
    <source>
        <dbReference type="ARBA" id="ARBA00000824"/>
    </source>
</evidence>
<reference evidence="24" key="2">
    <citation type="journal article" date="2021" name="PeerJ">
        <title>Extensive microbial diversity within the chicken gut microbiome revealed by metagenomics and culture.</title>
        <authorList>
            <person name="Gilroy R."/>
            <person name="Ravi A."/>
            <person name="Getino M."/>
            <person name="Pursley I."/>
            <person name="Horton D.L."/>
            <person name="Alikhan N.F."/>
            <person name="Baker D."/>
            <person name="Gharbi K."/>
            <person name="Hall N."/>
            <person name="Watson M."/>
            <person name="Adriaenssens E.M."/>
            <person name="Foster-Nyarko E."/>
            <person name="Jarju S."/>
            <person name="Secka A."/>
            <person name="Antonio M."/>
            <person name="Oren A."/>
            <person name="Chaudhuri R.R."/>
            <person name="La Ragione R."/>
            <person name="Hildebrand F."/>
            <person name="Pallen M.J."/>
        </authorList>
    </citation>
    <scope>NUCLEOTIDE SEQUENCE</scope>
    <source>
        <strain evidence="24">ChiSxjej2B14-6234</strain>
    </source>
</reference>
<feature type="domain" description="Prephenate dehydratase" evidence="22">
    <location>
        <begin position="95"/>
        <end position="272"/>
    </location>
</feature>
<protein>
    <recommendedName>
        <fullName evidence="7">Bifunctional chorismate mutase/prephenate dehydratase</fullName>
        <ecNumber evidence="6">4.2.1.51</ecNumber>
    </recommendedName>
    <alternativeName>
        <fullName evidence="17">Chorismate mutase-prephenate dehydratase</fullName>
    </alternativeName>
    <alternativeName>
        <fullName evidence="8">Prephenate dehydratase</fullName>
    </alternativeName>
    <alternativeName>
        <fullName evidence="16">p-protein</fullName>
    </alternativeName>
</protein>
<evidence type="ECO:0000256" key="14">
    <source>
        <dbReference type="ARBA" id="ARBA00023239"/>
    </source>
</evidence>
<feature type="binding site" evidence="19">
    <location>
        <position position="9"/>
    </location>
    <ligand>
        <name>substrate</name>
    </ligand>
</feature>
<comment type="catalytic activity">
    <reaction evidence="1">
        <text>chorismate = prephenate</text>
        <dbReference type="Rhea" id="RHEA:13897"/>
        <dbReference type="ChEBI" id="CHEBI:29748"/>
        <dbReference type="ChEBI" id="CHEBI:29934"/>
        <dbReference type="EC" id="5.4.99.5"/>
    </reaction>
</comment>
<comment type="caution">
    <text evidence="24">The sequence shown here is derived from an EMBL/GenBank/DDBJ whole genome shotgun (WGS) entry which is preliminary data.</text>
</comment>
<keyword evidence="9" id="KW-0963">Cytoplasm</keyword>
<evidence type="ECO:0000313" key="24">
    <source>
        <dbReference type="EMBL" id="HIQ72351.1"/>
    </source>
</evidence>
<evidence type="ECO:0000256" key="4">
    <source>
        <dbReference type="ARBA" id="ARBA00004741"/>
    </source>
</evidence>
<evidence type="ECO:0000256" key="10">
    <source>
        <dbReference type="ARBA" id="ARBA00022605"/>
    </source>
</evidence>